<proteinExistence type="predicted"/>
<accession>A0ABU5CTM7</accession>
<sequence>MLDKIKNQRPQMEVEIGKELFKFIRNVLLHFPFFDSWDEVWINKSIINWYREGQSIDRFLAEFCGKEEVKYRFWEESKKEMTYLTISFPSEYSNGAKIYLKDILHEKDGVKFSFILMKKIIDTQVVIE</sequence>
<gene>
    <name evidence="1" type="ORF">RWD45_15560</name>
</gene>
<name>A0ABU5CTM7_9BACI</name>
<dbReference type="RefSeq" id="WP_320380520.1">
    <property type="nucleotide sequence ID" value="NZ_JAWDIQ010000002.1"/>
</dbReference>
<evidence type="ECO:0000313" key="1">
    <source>
        <dbReference type="EMBL" id="MDY0409725.1"/>
    </source>
</evidence>
<keyword evidence="2" id="KW-1185">Reference proteome</keyword>
<protein>
    <submittedName>
        <fullName evidence="1">Uncharacterized protein</fullName>
    </submittedName>
</protein>
<organism evidence="1 2">
    <name type="scientific">Paracerasibacillus soli</name>
    <dbReference type="NCBI Taxonomy" id="480284"/>
    <lineage>
        <taxon>Bacteria</taxon>
        <taxon>Bacillati</taxon>
        <taxon>Bacillota</taxon>
        <taxon>Bacilli</taxon>
        <taxon>Bacillales</taxon>
        <taxon>Bacillaceae</taxon>
        <taxon>Paracerasibacillus</taxon>
    </lineage>
</organism>
<dbReference type="EMBL" id="JAWDIQ010000002">
    <property type="protein sequence ID" value="MDY0409725.1"/>
    <property type="molecule type" value="Genomic_DNA"/>
</dbReference>
<dbReference type="Proteomes" id="UP001275315">
    <property type="component" value="Unassembled WGS sequence"/>
</dbReference>
<reference evidence="1 2" key="1">
    <citation type="submission" date="2023-10" db="EMBL/GenBank/DDBJ databases">
        <title>Virgibacillus soli CC-YMP-6 genome.</title>
        <authorList>
            <person name="Miliotis G."/>
            <person name="Sengupta P."/>
            <person name="Hameed A."/>
            <person name="Chuvochina M."/>
            <person name="Mcdonagh F."/>
            <person name="Simpson A.C."/>
            <person name="Singh N.K."/>
            <person name="Rekha P.D."/>
            <person name="Raman K."/>
            <person name="Hugenholtz P."/>
            <person name="Venkateswaran K."/>
        </authorList>
    </citation>
    <scope>NUCLEOTIDE SEQUENCE [LARGE SCALE GENOMIC DNA]</scope>
    <source>
        <strain evidence="1 2">CC-YMP-6</strain>
    </source>
</reference>
<comment type="caution">
    <text evidence="1">The sequence shown here is derived from an EMBL/GenBank/DDBJ whole genome shotgun (WGS) entry which is preliminary data.</text>
</comment>
<evidence type="ECO:0000313" key="2">
    <source>
        <dbReference type="Proteomes" id="UP001275315"/>
    </source>
</evidence>